<proteinExistence type="predicted"/>
<reference evidence="2" key="1">
    <citation type="submission" date="2019-04" db="EMBL/GenBank/DDBJ databases">
        <title>Friends and foes A comparative genomics studyof 23 Aspergillus species from section Flavi.</title>
        <authorList>
            <consortium name="DOE Joint Genome Institute"/>
            <person name="Kjaerbolling I."/>
            <person name="Vesth T."/>
            <person name="Frisvad J.C."/>
            <person name="Nybo J.L."/>
            <person name="Theobald S."/>
            <person name="Kildgaard S."/>
            <person name="Isbrandt T."/>
            <person name="Kuo A."/>
            <person name="Sato A."/>
            <person name="Lyhne E.K."/>
            <person name="Kogle M.E."/>
            <person name="Wiebenga A."/>
            <person name="Kun R.S."/>
            <person name="Lubbers R.J."/>
            <person name="Makela M.R."/>
            <person name="Barry K."/>
            <person name="Chovatia M."/>
            <person name="Clum A."/>
            <person name="Daum C."/>
            <person name="Haridas S."/>
            <person name="He G."/>
            <person name="LaButti K."/>
            <person name="Lipzen A."/>
            <person name="Mondo S."/>
            <person name="Riley R."/>
            <person name="Salamov A."/>
            <person name="Simmons B.A."/>
            <person name="Magnuson J.K."/>
            <person name="Henrissat B."/>
            <person name="Mortensen U.H."/>
            <person name="Larsen T.O."/>
            <person name="Devries R.P."/>
            <person name="Grigoriev I.V."/>
            <person name="Machida M."/>
            <person name="Baker S.E."/>
            <person name="Andersen M.R."/>
        </authorList>
    </citation>
    <scope>NUCLEOTIDE SEQUENCE [LARGE SCALE GENOMIC DNA]</scope>
    <source>
        <strain evidence="2">CBS 130017</strain>
    </source>
</reference>
<dbReference type="EMBL" id="ML741789">
    <property type="protein sequence ID" value="KAE8327892.1"/>
    <property type="molecule type" value="Genomic_DNA"/>
</dbReference>
<evidence type="ECO:0000313" key="2">
    <source>
        <dbReference type="Proteomes" id="UP000325945"/>
    </source>
</evidence>
<keyword evidence="2" id="KW-1185">Reference proteome</keyword>
<dbReference type="Proteomes" id="UP000325945">
    <property type="component" value="Unassembled WGS sequence"/>
</dbReference>
<gene>
    <name evidence="1" type="ORF">BDV39DRAFT_204606</name>
</gene>
<name>A0A5N6X4N3_9EURO</name>
<dbReference type="AlphaFoldDB" id="A0A5N6X4N3"/>
<organism evidence="1 2">
    <name type="scientific">Aspergillus sergii</name>
    <dbReference type="NCBI Taxonomy" id="1034303"/>
    <lineage>
        <taxon>Eukaryota</taxon>
        <taxon>Fungi</taxon>
        <taxon>Dikarya</taxon>
        <taxon>Ascomycota</taxon>
        <taxon>Pezizomycotina</taxon>
        <taxon>Eurotiomycetes</taxon>
        <taxon>Eurotiomycetidae</taxon>
        <taxon>Eurotiales</taxon>
        <taxon>Aspergillaceae</taxon>
        <taxon>Aspergillus</taxon>
        <taxon>Aspergillus subgen. Circumdati</taxon>
    </lineage>
</organism>
<evidence type="ECO:0000313" key="1">
    <source>
        <dbReference type="EMBL" id="KAE8327892.1"/>
    </source>
</evidence>
<sequence>MPKTPEMGDLTSVRSEVEQVAAVLLSTQAIHLSSPSKRVVLEKPPSCTIFYFAGHGKVDTADDPTTSRHVVINLLASVPTVTSRGALRTYKSTK</sequence>
<protein>
    <submittedName>
        <fullName evidence="1">Uncharacterized protein</fullName>
    </submittedName>
</protein>
<accession>A0A5N6X4N3</accession>